<gene>
    <name evidence="3" type="ORF">M501DRAFT_1012679</name>
</gene>
<feature type="region of interest" description="Disordered" evidence="1">
    <location>
        <begin position="115"/>
        <end position="235"/>
    </location>
</feature>
<feature type="compositionally biased region" description="Low complexity" evidence="1">
    <location>
        <begin position="204"/>
        <end position="216"/>
    </location>
</feature>
<evidence type="ECO:0000313" key="3">
    <source>
        <dbReference type="EMBL" id="KAF2843324.1"/>
    </source>
</evidence>
<organism evidence="3 4">
    <name type="scientific">Patellaria atrata CBS 101060</name>
    <dbReference type="NCBI Taxonomy" id="1346257"/>
    <lineage>
        <taxon>Eukaryota</taxon>
        <taxon>Fungi</taxon>
        <taxon>Dikarya</taxon>
        <taxon>Ascomycota</taxon>
        <taxon>Pezizomycotina</taxon>
        <taxon>Dothideomycetes</taxon>
        <taxon>Dothideomycetes incertae sedis</taxon>
        <taxon>Patellariales</taxon>
        <taxon>Patellariaceae</taxon>
        <taxon>Patellaria</taxon>
    </lineage>
</organism>
<dbReference type="EMBL" id="MU006089">
    <property type="protein sequence ID" value="KAF2843324.1"/>
    <property type="molecule type" value="Genomic_DNA"/>
</dbReference>
<keyword evidence="4" id="KW-1185">Reference proteome</keyword>
<protein>
    <submittedName>
        <fullName evidence="3">Uncharacterized protein</fullName>
    </submittedName>
</protein>
<keyword evidence="2" id="KW-0732">Signal</keyword>
<accession>A0A9P4SJ75</accession>
<name>A0A9P4SJ75_9PEZI</name>
<feature type="chain" id="PRO_5040193890" evidence="2">
    <location>
        <begin position="19"/>
        <end position="235"/>
    </location>
</feature>
<proteinExistence type="predicted"/>
<dbReference type="Proteomes" id="UP000799429">
    <property type="component" value="Unassembled WGS sequence"/>
</dbReference>
<comment type="caution">
    <text evidence="3">The sequence shown here is derived from an EMBL/GenBank/DDBJ whole genome shotgun (WGS) entry which is preliminary data.</text>
</comment>
<feature type="compositionally biased region" description="Basic and acidic residues" evidence="1">
    <location>
        <begin position="115"/>
        <end position="141"/>
    </location>
</feature>
<evidence type="ECO:0000313" key="4">
    <source>
        <dbReference type="Proteomes" id="UP000799429"/>
    </source>
</evidence>
<feature type="signal peptide" evidence="2">
    <location>
        <begin position="1"/>
        <end position="18"/>
    </location>
</feature>
<feature type="compositionally biased region" description="Gly residues" evidence="1">
    <location>
        <begin position="142"/>
        <end position="156"/>
    </location>
</feature>
<reference evidence="3" key="1">
    <citation type="journal article" date="2020" name="Stud. Mycol.">
        <title>101 Dothideomycetes genomes: a test case for predicting lifestyles and emergence of pathogens.</title>
        <authorList>
            <person name="Haridas S."/>
            <person name="Albert R."/>
            <person name="Binder M."/>
            <person name="Bloem J."/>
            <person name="Labutti K."/>
            <person name="Salamov A."/>
            <person name="Andreopoulos B."/>
            <person name="Baker S."/>
            <person name="Barry K."/>
            <person name="Bills G."/>
            <person name="Bluhm B."/>
            <person name="Cannon C."/>
            <person name="Castanera R."/>
            <person name="Culley D."/>
            <person name="Daum C."/>
            <person name="Ezra D."/>
            <person name="Gonzalez J."/>
            <person name="Henrissat B."/>
            <person name="Kuo A."/>
            <person name="Liang C."/>
            <person name="Lipzen A."/>
            <person name="Lutzoni F."/>
            <person name="Magnuson J."/>
            <person name="Mondo S."/>
            <person name="Nolan M."/>
            <person name="Ohm R."/>
            <person name="Pangilinan J."/>
            <person name="Park H.-J."/>
            <person name="Ramirez L."/>
            <person name="Alfaro M."/>
            <person name="Sun H."/>
            <person name="Tritt A."/>
            <person name="Yoshinaga Y."/>
            <person name="Zwiers L.-H."/>
            <person name="Turgeon B."/>
            <person name="Goodwin S."/>
            <person name="Spatafora J."/>
            <person name="Crous P."/>
            <person name="Grigoriev I."/>
        </authorList>
    </citation>
    <scope>NUCLEOTIDE SEQUENCE</scope>
    <source>
        <strain evidence="3">CBS 101060</strain>
    </source>
</reference>
<sequence>MRVIHPIAALLLTPLTSSTPLPDRRDGLSGLLENLHSKKAEAPANVQLEANNVTVAAPTGTVEVPAGVGTAAPTGMTPGTTVSDLLNDLDEEIGPGANLGDIFSGLAGLVSERATEGASKDVGTDKGMEDGMVEKADKGNGRENGQGNGRGNGRGALQGNQGNNGRGRSRGQNRQGNGQGNAGNALENNAAAPNGTSVVDPALNNTGNAAENATATDPAKHRRSRQVRRSIKLWE</sequence>
<evidence type="ECO:0000256" key="1">
    <source>
        <dbReference type="SAM" id="MobiDB-lite"/>
    </source>
</evidence>
<evidence type="ECO:0000256" key="2">
    <source>
        <dbReference type="SAM" id="SignalP"/>
    </source>
</evidence>
<dbReference type="AlphaFoldDB" id="A0A9P4SJ75"/>
<feature type="compositionally biased region" description="Low complexity" evidence="1">
    <location>
        <begin position="170"/>
        <end position="195"/>
    </location>
</feature>
<feature type="compositionally biased region" description="Basic residues" evidence="1">
    <location>
        <begin position="220"/>
        <end position="235"/>
    </location>
</feature>